<dbReference type="AlphaFoldDB" id="J9EP96"/>
<protein>
    <submittedName>
        <fullName evidence="1">Uncharacterized protein</fullName>
    </submittedName>
</protein>
<feature type="non-terminal residue" evidence="1">
    <location>
        <position position="1"/>
    </location>
</feature>
<dbReference type="Proteomes" id="UP000004810">
    <property type="component" value="Unassembled WGS sequence"/>
</dbReference>
<proteinExistence type="predicted"/>
<dbReference type="EMBL" id="ADBV01008208">
    <property type="protein sequence ID" value="EJW77099.1"/>
    <property type="molecule type" value="Genomic_DNA"/>
</dbReference>
<reference evidence="2" key="1">
    <citation type="submission" date="2012-08" db="EMBL/GenBank/DDBJ databases">
        <title>The Genome Sequence of Wuchereria bancrofti.</title>
        <authorList>
            <person name="Nutman T.B."/>
            <person name="Fink D.L."/>
            <person name="Russ C."/>
            <person name="Young S."/>
            <person name="Zeng Q."/>
            <person name="Koehrsen M."/>
            <person name="Alvarado L."/>
            <person name="Berlin A."/>
            <person name="Chapman S.B."/>
            <person name="Chen Z."/>
            <person name="Freedman E."/>
            <person name="Gellesch M."/>
            <person name="Goldberg J."/>
            <person name="Griggs A."/>
            <person name="Gujja S."/>
            <person name="Heilman E.R."/>
            <person name="Heiman D."/>
            <person name="Hepburn T."/>
            <person name="Howarth C."/>
            <person name="Jen D."/>
            <person name="Larson L."/>
            <person name="Lewis B."/>
            <person name="Mehta T."/>
            <person name="Park D."/>
            <person name="Pearson M."/>
            <person name="Roberts A."/>
            <person name="Saif S."/>
            <person name="Shea T."/>
            <person name="Shenoy N."/>
            <person name="Sisk P."/>
            <person name="Stolte C."/>
            <person name="Sykes S."/>
            <person name="Walk T."/>
            <person name="White J."/>
            <person name="Yandava C."/>
            <person name="Haas B."/>
            <person name="Henn M.R."/>
            <person name="Nusbaum C."/>
            <person name="Birren B."/>
        </authorList>
    </citation>
    <scope>NUCLEOTIDE SEQUENCE [LARGE SCALE GENOMIC DNA]</scope>
    <source>
        <strain evidence="2">NA</strain>
    </source>
</reference>
<name>J9EP96_WUCBA</name>
<comment type="caution">
    <text evidence="1">The sequence shown here is derived from an EMBL/GenBank/DDBJ whole genome shotgun (WGS) entry which is preliminary data.</text>
</comment>
<organism evidence="1 2">
    <name type="scientific">Wuchereria bancrofti</name>
    <dbReference type="NCBI Taxonomy" id="6293"/>
    <lineage>
        <taxon>Eukaryota</taxon>
        <taxon>Metazoa</taxon>
        <taxon>Ecdysozoa</taxon>
        <taxon>Nematoda</taxon>
        <taxon>Chromadorea</taxon>
        <taxon>Rhabditida</taxon>
        <taxon>Spirurina</taxon>
        <taxon>Spiruromorpha</taxon>
        <taxon>Filarioidea</taxon>
        <taxon>Onchocercidae</taxon>
        <taxon>Wuchereria</taxon>
    </lineage>
</organism>
<sequence length="54" mass="6542">KKKINTSYFLSHKENEMNEYEKKMQRKSEDGNKKTKSIKELLSLKGFFEKKELE</sequence>
<evidence type="ECO:0000313" key="1">
    <source>
        <dbReference type="EMBL" id="EJW77099.1"/>
    </source>
</evidence>
<accession>J9EP96</accession>
<evidence type="ECO:0000313" key="2">
    <source>
        <dbReference type="Proteomes" id="UP000004810"/>
    </source>
</evidence>
<gene>
    <name evidence="1" type="ORF">WUBG_11994</name>
</gene>